<comment type="subcellular location">
    <subcellularLocation>
        <location evidence="1 9">Cytoplasm</location>
    </subcellularLocation>
</comment>
<comment type="similarity">
    <text evidence="2 9">Belongs to the thioester dehydratase family. FabZ subfamily.</text>
</comment>
<comment type="caution">
    <text evidence="10">The sequence shown here is derived from an EMBL/GenBank/DDBJ whole genome shotgun (WGS) entry which is preliminary data.</text>
</comment>
<evidence type="ECO:0000256" key="2">
    <source>
        <dbReference type="ARBA" id="ARBA00009174"/>
    </source>
</evidence>
<comment type="function">
    <text evidence="8 9">Involved in unsaturated fatty acids biosynthesis. Catalyzes the dehydration of short chain beta-hydroxyacyl-ACPs and long chain saturated and unsaturated beta-hydroxyacyl-ACPs.</text>
</comment>
<comment type="catalytic activity">
    <reaction evidence="9">
        <text>a (3R)-hydroxyacyl-[ACP] = a (2E)-enoyl-[ACP] + H2O</text>
        <dbReference type="Rhea" id="RHEA:13097"/>
        <dbReference type="Rhea" id="RHEA-COMP:9925"/>
        <dbReference type="Rhea" id="RHEA-COMP:9945"/>
        <dbReference type="ChEBI" id="CHEBI:15377"/>
        <dbReference type="ChEBI" id="CHEBI:78784"/>
        <dbReference type="ChEBI" id="CHEBI:78827"/>
        <dbReference type="EC" id="4.2.1.59"/>
    </reaction>
</comment>
<dbReference type="GO" id="GO:0016020">
    <property type="term" value="C:membrane"/>
    <property type="evidence" value="ECO:0007669"/>
    <property type="project" value="GOC"/>
</dbReference>
<evidence type="ECO:0000256" key="9">
    <source>
        <dbReference type="HAMAP-Rule" id="MF_00406"/>
    </source>
</evidence>
<reference evidence="10 11" key="1">
    <citation type="submission" date="2018-08" db="EMBL/GenBank/DDBJ databases">
        <title>Genomic Encyclopedia of Type Strains, Phase IV (KMG-IV): sequencing the most valuable type-strain genomes for metagenomic binning, comparative biology and taxonomic classification.</title>
        <authorList>
            <person name="Goeker M."/>
        </authorList>
    </citation>
    <scope>NUCLEOTIDE SEQUENCE [LARGE SCALE GENOMIC DNA]</scope>
    <source>
        <strain evidence="10 11">BW863</strain>
    </source>
</reference>
<keyword evidence="5 9" id="KW-0441">Lipid A biosynthesis</keyword>
<dbReference type="GO" id="GO:0005737">
    <property type="term" value="C:cytoplasm"/>
    <property type="evidence" value="ECO:0007669"/>
    <property type="project" value="UniProtKB-SubCell"/>
</dbReference>
<dbReference type="HAMAP" id="MF_00406">
    <property type="entry name" value="FabZ"/>
    <property type="match status" value="1"/>
</dbReference>
<dbReference type="GO" id="GO:0009245">
    <property type="term" value="P:lipid A biosynthetic process"/>
    <property type="evidence" value="ECO:0007669"/>
    <property type="project" value="UniProtKB-UniRule"/>
</dbReference>
<dbReference type="NCBIfam" id="NF000582">
    <property type="entry name" value="PRK00006.1"/>
    <property type="match status" value="1"/>
</dbReference>
<evidence type="ECO:0000256" key="7">
    <source>
        <dbReference type="ARBA" id="ARBA00023239"/>
    </source>
</evidence>
<evidence type="ECO:0000313" key="10">
    <source>
        <dbReference type="EMBL" id="REF84235.1"/>
    </source>
</evidence>
<dbReference type="SUPFAM" id="SSF54637">
    <property type="entry name" value="Thioesterase/thiol ester dehydrase-isomerase"/>
    <property type="match status" value="1"/>
</dbReference>
<evidence type="ECO:0000256" key="5">
    <source>
        <dbReference type="ARBA" id="ARBA00022556"/>
    </source>
</evidence>
<dbReference type="RefSeq" id="WP_115837579.1">
    <property type="nucleotide sequence ID" value="NZ_CP025086.1"/>
</dbReference>
<evidence type="ECO:0000313" key="11">
    <source>
        <dbReference type="Proteomes" id="UP000256900"/>
    </source>
</evidence>
<sequence length="158" mass="17740">MDEKVASVLEAYDIERLLKSLPHRYPFLLVDRIIEANGDESCIGIKNVSVNEPQFQGHFPERPVMPGVLMIEGMAQTAGALCINAVAGGIKPPLVYFMTIEKAKFRKPVLPGDRIEYHMKKLNQRRTIWWYSGRALVDGNLVCEAEISAMLVLEEPGK</sequence>
<keyword evidence="3 9" id="KW-0963">Cytoplasm</keyword>
<gene>
    <name evidence="9" type="primary">fabZ</name>
    <name evidence="10" type="ORF">DES32_3082</name>
</gene>
<dbReference type="EC" id="4.2.1.59" evidence="9"/>
<keyword evidence="4 9" id="KW-0444">Lipid biosynthesis</keyword>
<dbReference type="PANTHER" id="PTHR30272:SF1">
    <property type="entry name" value="3-HYDROXYACYL-[ACYL-CARRIER-PROTEIN] DEHYDRATASE"/>
    <property type="match status" value="1"/>
</dbReference>
<dbReference type="CDD" id="cd01288">
    <property type="entry name" value="FabZ"/>
    <property type="match status" value="1"/>
</dbReference>
<dbReference type="Gene3D" id="3.10.129.10">
    <property type="entry name" value="Hotdog Thioesterase"/>
    <property type="match status" value="1"/>
</dbReference>
<dbReference type="GO" id="GO:0006633">
    <property type="term" value="P:fatty acid biosynthetic process"/>
    <property type="evidence" value="ECO:0007669"/>
    <property type="project" value="UniProtKB-UniRule"/>
</dbReference>
<evidence type="ECO:0000256" key="4">
    <source>
        <dbReference type="ARBA" id="ARBA00022516"/>
    </source>
</evidence>
<proteinExistence type="inferred from homology"/>
<keyword evidence="11" id="KW-1185">Reference proteome</keyword>
<dbReference type="AlphaFoldDB" id="A0A3D9YNZ5"/>
<keyword evidence="6 9" id="KW-0443">Lipid metabolism</keyword>
<dbReference type="EMBL" id="QUMO01000005">
    <property type="protein sequence ID" value="REF84235.1"/>
    <property type="molecule type" value="Genomic_DNA"/>
</dbReference>
<organism evidence="10 11">
    <name type="scientific">Methylovirgula ligni</name>
    <dbReference type="NCBI Taxonomy" id="569860"/>
    <lineage>
        <taxon>Bacteria</taxon>
        <taxon>Pseudomonadati</taxon>
        <taxon>Pseudomonadota</taxon>
        <taxon>Alphaproteobacteria</taxon>
        <taxon>Hyphomicrobiales</taxon>
        <taxon>Beijerinckiaceae</taxon>
        <taxon>Methylovirgula</taxon>
    </lineage>
</organism>
<dbReference type="Proteomes" id="UP000256900">
    <property type="component" value="Unassembled WGS sequence"/>
</dbReference>
<evidence type="ECO:0000256" key="6">
    <source>
        <dbReference type="ARBA" id="ARBA00023098"/>
    </source>
</evidence>
<protein>
    <recommendedName>
        <fullName evidence="9">3-hydroxyacyl-[acyl-carrier-protein] dehydratase FabZ</fullName>
        <ecNumber evidence="9">4.2.1.59</ecNumber>
    </recommendedName>
    <alternativeName>
        <fullName evidence="9">(3R)-hydroxymyristoyl-[acyl-carrier-protein] dehydratase</fullName>
        <shortName evidence="9">(3R)-hydroxymyristoyl-ACP dehydrase</shortName>
    </alternativeName>
    <alternativeName>
        <fullName evidence="9">Beta-hydroxyacyl-ACP dehydratase</fullName>
    </alternativeName>
</protein>
<accession>A0A3D9YNZ5</accession>
<dbReference type="FunFam" id="3.10.129.10:FF:000001">
    <property type="entry name" value="3-hydroxyacyl-[acyl-carrier-protein] dehydratase FabZ"/>
    <property type="match status" value="1"/>
</dbReference>
<dbReference type="GO" id="GO:0019171">
    <property type="term" value="F:(3R)-hydroxyacyl-[acyl-carrier-protein] dehydratase activity"/>
    <property type="evidence" value="ECO:0007669"/>
    <property type="project" value="UniProtKB-EC"/>
</dbReference>
<dbReference type="PANTHER" id="PTHR30272">
    <property type="entry name" value="3-HYDROXYACYL-[ACYL-CARRIER-PROTEIN] DEHYDRATASE"/>
    <property type="match status" value="1"/>
</dbReference>
<dbReference type="OrthoDB" id="9772788at2"/>
<dbReference type="NCBIfam" id="TIGR01750">
    <property type="entry name" value="fabZ"/>
    <property type="match status" value="1"/>
</dbReference>
<evidence type="ECO:0000256" key="8">
    <source>
        <dbReference type="ARBA" id="ARBA00025049"/>
    </source>
</evidence>
<dbReference type="InterPro" id="IPR013114">
    <property type="entry name" value="FabA_FabZ"/>
</dbReference>
<keyword evidence="7 9" id="KW-0456">Lyase</keyword>
<dbReference type="Pfam" id="PF07977">
    <property type="entry name" value="FabA"/>
    <property type="match status" value="1"/>
</dbReference>
<name>A0A3D9YNZ5_9HYPH</name>
<feature type="active site" evidence="9">
    <location>
        <position position="58"/>
    </location>
</feature>
<dbReference type="InterPro" id="IPR029069">
    <property type="entry name" value="HotDog_dom_sf"/>
</dbReference>
<evidence type="ECO:0000256" key="3">
    <source>
        <dbReference type="ARBA" id="ARBA00022490"/>
    </source>
</evidence>
<evidence type="ECO:0000256" key="1">
    <source>
        <dbReference type="ARBA" id="ARBA00004496"/>
    </source>
</evidence>
<dbReference type="InterPro" id="IPR010084">
    <property type="entry name" value="FabZ"/>
</dbReference>